<evidence type="ECO:0000256" key="1">
    <source>
        <dbReference type="SAM" id="MobiDB-lite"/>
    </source>
</evidence>
<reference evidence="2" key="1">
    <citation type="journal article" date="2023" name="Plant J.">
        <title>The genome of the king protea, Protea cynaroides.</title>
        <authorList>
            <person name="Chang J."/>
            <person name="Duong T.A."/>
            <person name="Schoeman C."/>
            <person name="Ma X."/>
            <person name="Roodt D."/>
            <person name="Barker N."/>
            <person name="Li Z."/>
            <person name="Van de Peer Y."/>
            <person name="Mizrachi E."/>
        </authorList>
    </citation>
    <scope>NUCLEOTIDE SEQUENCE</scope>
    <source>
        <tissue evidence="2">Young leaves</tissue>
    </source>
</reference>
<dbReference type="AlphaFoldDB" id="A0A9Q0QPN4"/>
<name>A0A9Q0QPN4_9MAGN</name>
<proteinExistence type="predicted"/>
<organism evidence="2 3">
    <name type="scientific">Protea cynaroides</name>
    <dbReference type="NCBI Taxonomy" id="273540"/>
    <lineage>
        <taxon>Eukaryota</taxon>
        <taxon>Viridiplantae</taxon>
        <taxon>Streptophyta</taxon>
        <taxon>Embryophyta</taxon>
        <taxon>Tracheophyta</taxon>
        <taxon>Spermatophyta</taxon>
        <taxon>Magnoliopsida</taxon>
        <taxon>Proteales</taxon>
        <taxon>Proteaceae</taxon>
        <taxon>Protea</taxon>
    </lineage>
</organism>
<sequence length="105" mass="12200">MSAMGRICEEKQFESKSQREREQRRNQAKKLVSTGVGRRREEEEGRNSRLETSRELIFEQLDVDVSYTIEDFMAAPAYGTVAVLDVHAEEDEHNVSCEYSYCVFL</sequence>
<feature type="region of interest" description="Disordered" evidence="1">
    <location>
        <begin position="1"/>
        <end position="51"/>
    </location>
</feature>
<evidence type="ECO:0000313" key="3">
    <source>
        <dbReference type="Proteomes" id="UP001141806"/>
    </source>
</evidence>
<dbReference type="EMBL" id="JAMYWD010000007">
    <property type="protein sequence ID" value="KAJ4967258.1"/>
    <property type="molecule type" value="Genomic_DNA"/>
</dbReference>
<gene>
    <name evidence="2" type="ORF">NE237_019107</name>
</gene>
<evidence type="ECO:0000313" key="2">
    <source>
        <dbReference type="EMBL" id="KAJ4967258.1"/>
    </source>
</evidence>
<accession>A0A9Q0QPN4</accession>
<feature type="compositionally biased region" description="Basic and acidic residues" evidence="1">
    <location>
        <begin position="7"/>
        <end position="25"/>
    </location>
</feature>
<keyword evidence="3" id="KW-1185">Reference proteome</keyword>
<protein>
    <submittedName>
        <fullName evidence="2">Uncharacterized protein</fullName>
    </submittedName>
</protein>
<feature type="compositionally biased region" description="Basic and acidic residues" evidence="1">
    <location>
        <begin position="38"/>
        <end position="51"/>
    </location>
</feature>
<comment type="caution">
    <text evidence="2">The sequence shown here is derived from an EMBL/GenBank/DDBJ whole genome shotgun (WGS) entry which is preliminary data.</text>
</comment>
<dbReference type="Proteomes" id="UP001141806">
    <property type="component" value="Unassembled WGS sequence"/>
</dbReference>